<dbReference type="SUPFAM" id="SSF81301">
    <property type="entry name" value="Nucleotidyltransferase"/>
    <property type="match status" value="1"/>
</dbReference>
<reference evidence="2" key="2">
    <citation type="submission" date="2021-09" db="EMBL/GenBank/DDBJ databases">
        <authorList>
            <person name="Gilroy R."/>
        </authorList>
    </citation>
    <scope>NUCLEOTIDE SEQUENCE</scope>
    <source>
        <strain evidence="2">4100</strain>
    </source>
</reference>
<name>A0A4V1LA95_9BACT</name>
<dbReference type="CDD" id="cd05403">
    <property type="entry name" value="NT_KNTase_like"/>
    <property type="match status" value="1"/>
</dbReference>
<proteinExistence type="predicted"/>
<dbReference type="InterPro" id="IPR041633">
    <property type="entry name" value="Polbeta"/>
</dbReference>
<dbReference type="EMBL" id="DYXT01000037">
    <property type="protein sequence ID" value="HJE39510.1"/>
    <property type="molecule type" value="Genomic_DNA"/>
</dbReference>
<dbReference type="InterPro" id="IPR043519">
    <property type="entry name" value="NT_sf"/>
</dbReference>
<gene>
    <name evidence="2" type="ORF">K8V47_07130</name>
</gene>
<dbReference type="Pfam" id="PF18765">
    <property type="entry name" value="Polbeta"/>
    <property type="match status" value="1"/>
</dbReference>
<evidence type="ECO:0000313" key="2">
    <source>
        <dbReference type="EMBL" id="HJE39510.1"/>
    </source>
</evidence>
<evidence type="ECO:0000313" key="3">
    <source>
        <dbReference type="Proteomes" id="UP000711407"/>
    </source>
</evidence>
<evidence type="ECO:0000259" key="1">
    <source>
        <dbReference type="Pfam" id="PF18765"/>
    </source>
</evidence>
<dbReference type="AlphaFoldDB" id="A0A4V1LA95"/>
<accession>A0A4V1LA95</accession>
<organism evidence="2 3">
    <name type="scientific">Candidatus Amulumruptor caecigallinarius</name>
    <dbReference type="NCBI Taxonomy" id="2109911"/>
    <lineage>
        <taxon>Bacteria</taxon>
        <taxon>Pseudomonadati</taxon>
        <taxon>Bacteroidota</taxon>
        <taxon>Bacteroidia</taxon>
        <taxon>Bacteroidales</taxon>
        <taxon>Muribaculaceae</taxon>
        <taxon>Candidatus Amulumruptor</taxon>
    </lineage>
</organism>
<reference evidence="2" key="1">
    <citation type="journal article" date="2021" name="PeerJ">
        <title>Extensive microbial diversity within the chicken gut microbiome revealed by metagenomics and culture.</title>
        <authorList>
            <person name="Gilroy R."/>
            <person name="Ravi A."/>
            <person name="Getino M."/>
            <person name="Pursley I."/>
            <person name="Horton D.L."/>
            <person name="Alikhan N.F."/>
            <person name="Baker D."/>
            <person name="Gharbi K."/>
            <person name="Hall N."/>
            <person name="Watson M."/>
            <person name="Adriaenssens E.M."/>
            <person name="Foster-Nyarko E."/>
            <person name="Jarju S."/>
            <person name="Secka A."/>
            <person name="Antonio M."/>
            <person name="Oren A."/>
            <person name="Chaudhuri R.R."/>
            <person name="La Ragione R."/>
            <person name="Hildebrand F."/>
            <person name="Pallen M.J."/>
        </authorList>
    </citation>
    <scope>NUCLEOTIDE SEQUENCE</scope>
    <source>
        <strain evidence="2">4100</strain>
    </source>
</reference>
<comment type="caution">
    <text evidence="2">The sequence shown here is derived from an EMBL/GenBank/DDBJ whole genome shotgun (WGS) entry which is preliminary data.</text>
</comment>
<dbReference type="Proteomes" id="UP000711407">
    <property type="component" value="Unassembled WGS sequence"/>
</dbReference>
<sequence>MDKEQAIKLAQRYKAAVAERLPLKALYLYGSYSKGNQTDDSDIDIAVVVERLSDNYFEDTPLLWKLKRKISNLIEPVLLTEDTDNPLYADILKTGIRI</sequence>
<protein>
    <submittedName>
        <fullName evidence="2">Nucleotidyltransferase domain-containing protein</fullName>
    </submittedName>
</protein>
<feature type="domain" description="Polymerase beta nucleotidyltransferase" evidence="1">
    <location>
        <begin position="21"/>
        <end position="98"/>
    </location>
</feature>
<dbReference type="Gene3D" id="3.30.460.10">
    <property type="entry name" value="Beta Polymerase, domain 2"/>
    <property type="match status" value="1"/>
</dbReference>